<name>A0ABT6D584_9LACO</name>
<sequence>MGNNEAKGRRVVFFSVDNWQLNKNLPYGEEVIDFVWYMGLNWKQKQKSSISLRSAVNEIYPSKKVLEISTKSDNFDFATKLSAFNLTVDGIVIENAFQSSKQFGNNKEKVQGILNLSPVEAKRRIRMEKSALTGFEYAGKEWPLEPKSMFYDSLYLKALVQNQDLSEQLLEYDTFTDIEFNQKIAYDKVKGPFNTQARSAAIFVSLRRAGITNSEILFFVNNPLLMPQLYGSILEAEHDKFKHYQQKQQSLF</sequence>
<keyword evidence="2" id="KW-1185">Reference proteome</keyword>
<dbReference type="Proteomes" id="UP001146336">
    <property type="component" value="Unassembled WGS sequence"/>
</dbReference>
<dbReference type="EMBL" id="JAOZFC020000002">
    <property type="protein sequence ID" value="MDF9300293.1"/>
    <property type="molecule type" value="Genomic_DNA"/>
</dbReference>
<accession>A0ABT6D584</accession>
<dbReference type="InterPro" id="IPR053913">
    <property type="entry name" value="NADAR-DarT1"/>
</dbReference>
<dbReference type="RefSeq" id="WP_199405047.1">
    <property type="nucleotide sequence ID" value="NZ_JAOZFC020000002.1"/>
</dbReference>
<organism evidence="1 2">
    <name type="scientific">Weissella fermenti</name>
    <dbReference type="NCBI Taxonomy" id="2987699"/>
    <lineage>
        <taxon>Bacteria</taxon>
        <taxon>Bacillati</taxon>
        <taxon>Bacillota</taxon>
        <taxon>Bacilli</taxon>
        <taxon>Lactobacillales</taxon>
        <taxon>Lactobacillaceae</taxon>
        <taxon>Weissella</taxon>
    </lineage>
</organism>
<comment type="caution">
    <text evidence="1">The sequence shown here is derived from an EMBL/GenBank/DDBJ whole genome shotgun (WGS) entry which is preliminary data.</text>
</comment>
<dbReference type="Pfam" id="PF22397">
    <property type="entry name" value="NADAR-DarT1"/>
    <property type="match status" value="1"/>
</dbReference>
<gene>
    <name evidence="1" type="ORF">OIT47_008405</name>
</gene>
<evidence type="ECO:0000313" key="1">
    <source>
        <dbReference type="EMBL" id="MDF9300293.1"/>
    </source>
</evidence>
<reference evidence="1" key="1">
    <citation type="submission" date="2023-03" db="EMBL/GenBank/DDBJ databases">
        <title>Comparative genomics of Weissella fermenti BK2, and weissella type species.</title>
        <authorList>
            <person name="Lee J.K."/>
            <person name="Baek J.H."/>
            <person name="Kim J.M."/>
            <person name="Choi D.G."/>
            <person name="Jeon C.O."/>
        </authorList>
    </citation>
    <scope>NUCLEOTIDE SEQUENCE</scope>
    <source>
        <strain evidence="1">BK2</strain>
    </source>
</reference>
<proteinExistence type="predicted"/>
<protein>
    <submittedName>
        <fullName evidence="1">Uncharacterized protein</fullName>
    </submittedName>
</protein>
<evidence type="ECO:0000313" key="2">
    <source>
        <dbReference type="Proteomes" id="UP001146336"/>
    </source>
</evidence>